<reference evidence="9" key="1">
    <citation type="submission" date="2021-03" db="EMBL/GenBank/DDBJ databases">
        <authorList>
            <person name="Li Z."/>
            <person name="Yang C."/>
        </authorList>
    </citation>
    <scope>NUCLEOTIDE SEQUENCE</scope>
    <source>
        <strain evidence="9">Dzin_1.0</strain>
        <tissue evidence="9">Leaf</tissue>
    </source>
</reference>
<evidence type="ECO:0000313" key="9">
    <source>
        <dbReference type="EMBL" id="KAJ0973620.1"/>
    </source>
</evidence>
<keyword evidence="4" id="KW-0800">Toxin</keyword>
<sequence>MEGKGARVPLGPVVMIVLVLGLNLAPTHIEAKSCCVNTFTRNCYDVCRFWGADRDRCAKLCGCIIISDKTCPSDYPKHFTKLGCVSSMCSTISTSQNSDVTKEAAMVGCNNKCSKLYNEEGSNMGSNAVLTP</sequence>
<evidence type="ECO:0008006" key="11">
    <source>
        <dbReference type="Google" id="ProtNLM"/>
    </source>
</evidence>
<dbReference type="SUPFAM" id="SSF57429">
    <property type="entry name" value="Crambin-like"/>
    <property type="match status" value="1"/>
</dbReference>
<dbReference type="GO" id="GO:0090729">
    <property type="term" value="F:toxin activity"/>
    <property type="evidence" value="ECO:0007669"/>
    <property type="project" value="UniProtKB-KW"/>
</dbReference>
<evidence type="ECO:0000256" key="1">
    <source>
        <dbReference type="ARBA" id="ARBA00002847"/>
    </source>
</evidence>
<proteinExistence type="inferred from homology"/>
<dbReference type="FunFam" id="3.30.1350.10:FF:000001">
    <property type="entry name" value="Hellethionin-D"/>
    <property type="match status" value="1"/>
</dbReference>
<accession>A0A9D5HER2</accession>
<dbReference type="GO" id="GO:0005576">
    <property type="term" value="C:extracellular region"/>
    <property type="evidence" value="ECO:0007669"/>
    <property type="project" value="UniProtKB-SubCell"/>
</dbReference>
<dbReference type="Gene3D" id="3.30.1350.10">
    <property type="entry name" value="Thionin-like"/>
    <property type="match status" value="1"/>
</dbReference>
<dbReference type="PROSITE" id="PS00271">
    <property type="entry name" value="THIONIN"/>
    <property type="match status" value="1"/>
</dbReference>
<gene>
    <name evidence="9" type="ORF">J5N97_015585</name>
</gene>
<evidence type="ECO:0000313" key="10">
    <source>
        <dbReference type="Proteomes" id="UP001085076"/>
    </source>
</evidence>
<dbReference type="PRINTS" id="PR00287">
    <property type="entry name" value="THIONIN"/>
</dbReference>
<organism evidence="9 10">
    <name type="scientific">Dioscorea zingiberensis</name>
    <dbReference type="NCBI Taxonomy" id="325984"/>
    <lineage>
        <taxon>Eukaryota</taxon>
        <taxon>Viridiplantae</taxon>
        <taxon>Streptophyta</taxon>
        <taxon>Embryophyta</taxon>
        <taxon>Tracheophyta</taxon>
        <taxon>Spermatophyta</taxon>
        <taxon>Magnoliopsida</taxon>
        <taxon>Liliopsida</taxon>
        <taxon>Dioscoreales</taxon>
        <taxon>Dioscoreaceae</taxon>
        <taxon>Dioscorea</taxon>
    </lineage>
</organism>
<dbReference type="AlphaFoldDB" id="A0A9D5HER2"/>
<comment type="function">
    <text evidence="1">Thionins are small plant proteins which are toxic to animal cells. They seem to exert their toxic effect at the level of the cell membrane. Their precise function is not known.</text>
</comment>
<dbReference type="Proteomes" id="UP001085076">
    <property type="component" value="Miscellaneous, Linkage group lg04"/>
</dbReference>
<evidence type="ECO:0000256" key="5">
    <source>
        <dbReference type="ARBA" id="ARBA00022821"/>
    </source>
</evidence>
<feature type="signal peptide" evidence="8">
    <location>
        <begin position="1"/>
        <end position="31"/>
    </location>
</feature>
<dbReference type="OrthoDB" id="1094916at2759"/>
<keyword evidence="5" id="KW-0611">Plant defense</keyword>
<evidence type="ECO:0000256" key="8">
    <source>
        <dbReference type="SAM" id="SignalP"/>
    </source>
</evidence>
<evidence type="ECO:0000256" key="4">
    <source>
        <dbReference type="ARBA" id="ARBA00022656"/>
    </source>
</evidence>
<keyword evidence="3" id="KW-0964">Secreted</keyword>
<evidence type="ECO:0000256" key="3">
    <source>
        <dbReference type="ARBA" id="ARBA00022525"/>
    </source>
</evidence>
<evidence type="ECO:0000256" key="2">
    <source>
        <dbReference type="ARBA" id="ARBA00004613"/>
    </source>
</evidence>
<comment type="caution">
    <text evidence="9">The sequence shown here is derived from an EMBL/GenBank/DDBJ whole genome shotgun (WGS) entry which is preliminary data.</text>
</comment>
<keyword evidence="8" id="KW-0732">Signal</keyword>
<dbReference type="GO" id="GO:0006952">
    <property type="term" value="P:defense response"/>
    <property type="evidence" value="ECO:0007669"/>
    <property type="project" value="UniProtKB-KW"/>
</dbReference>
<name>A0A9D5HER2_9LILI</name>
<dbReference type="InterPro" id="IPR036391">
    <property type="entry name" value="Thionin-like_sf"/>
</dbReference>
<dbReference type="PANTHER" id="PTHR33920">
    <property type="entry name" value="THIONIN-2.1-RELATED"/>
    <property type="match status" value="1"/>
</dbReference>
<feature type="chain" id="PRO_5039346606" description="Acidic protein" evidence="8">
    <location>
        <begin position="32"/>
        <end position="132"/>
    </location>
</feature>
<reference evidence="9" key="2">
    <citation type="journal article" date="2022" name="Hortic Res">
        <title>The genome of Dioscorea zingiberensis sheds light on the biosynthesis, origin and evolution of the medicinally important diosgenin saponins.</title>
        <authorList>
            <person name="Li Y."/>
            <person name="Tan C."/>
            <person name="Li Z."/>
            <person name="Guo J."/>
            <person name="Li S."/>
            <person name="Chen X."/>
            <person name="Wang C."/>
            <person name="Dai X."/>
            <person name="Yang H."/>
            <person name="Song W."/>
            <person name="Hou L."/>
            <person name="Xu J."/>
            <person name="Tong Z."/>
            <person name="Xu A."/>
            <person name="Yuan X."/>
            <person name="Wang W."/>
            <person name="Yang Q."/>
            <person name="Chen L."/>
            <person name="Sun Z."/>
            <person name="Wang K."/>
            <person name="Pan B."/>
            <person name="Chen J."/>
            <person name="Bao Y."/>
            <person name="Liu F."/>
            <person name="Qi X."/>
            <person name="Gang D.R."/>
            <person name="Wen J."/>
            <person name="Li J."/>
        </authorList>
    </citation>
    <scope>NUCLEOTIDE SEQUENCE</scope>
    <source>
        <strain evidence="9">Dzin_1.0</strain>
    </source>
</reference>
<keyword evidence="10" id="KW-1185">Reference proteome</keyword>
<evidence type="ECO:0000256" key="6">
    <source>
        <dbReference type="ARBA" id="ARBA00023157"/>
    </source>
</evidence>
<evidence type="ECO:0000256" key="7">
    <source>
        <dbReference type="ARBA" id="ARBA00043965"/>
    </source>
</evidence>
<keyword evidence="6" id="KW-1015">Disulfide bond</keyword>
<dbReference type="InterPro" id="IPR001010">
    <property type="entry name" value="Thionin"/>
</dbReference>
<protein>
    <recommendedName>
        <fullName evidence="11">Acidic protein</fullName>
    </recommendedName>
</protein>
<comment type="similarity">
    <text evidence="7">Belongs to the plant thionin (TC 1.C.44) family. 4 C-C subfamily.</text>
</comment>
<dbReference type="PANTHER" id="PTHR33920:SF2">
    <property type="entry name" value="THIONIN-2.1-RELATED"/>
    <property type="match status" value="1"/>
</dbReference>
<dbReference type="EMBL" id="JAGGNH010000004">
    <property type="protein sequence ID" value="KAJ0973620.1"/>
    <property type="molecule type" value="Genomic_DNA"/>
</dbReference>
<dbReference type="Pfam" id="PF00321">
    <property type="entry name" value="Thionin"/>
    <property type="match status" value="1"/>
</dbReference>
<comment type="subcellular location">
    <subcellularLocation>
        <location evidence="2">Secreted</location>
    </subcellularLocation>
</comment>